<keyword evidence="5" id="KW-0560">Oxidoreductase</keyword>
<gene>
    <name evidence="9" type="ORF">K8V65_00450</name>
</gene>
<evidence type="ECO:0000259" key="8">
    <source>
        <dbReference type="Pfam" id="PF00180"/>
    </source>
</evidence>
<protein>
    <submittedName>
        <fullName evidence="9">3-isopropylmalate dehydrogenase</fullName>
    </submittedName>
</protein>
<dbReference type="GO" id="GO:0046872">
    <property type="term" value="F:metal ion binding"/>
    <property type="evidence" value="ECO:0007669"/>
    <property type="project" value="UniProtKB-KW"/>
</dbReference>
<dbReference type="PANTHER" id="PTHR42979:SF1">
    <property type="entry name" value="3-ISOPROPYLMALATE DEHYDROGENASE"/>
    <property type="match status" value="1"/>
</dbReference>
<keyword evidence="1" id="KW-0432">Leucine biosynthesis</keyword>
<accession>A0A921HMN5</accession>
<evidence type="ECO:0000256" key="6">
    <source>
        <dbReference type="ARBA" id="ARBA00023027"/>
    </source>
</evidence>
<dbReference type="EMBL" id="DYVR01000011">
    <property type="protein sequence ID" value="HJF84123.1"/>
    <property type="molecule type" value="Genomic_DNA"/>
</dbReference>
<dbReference type="InterPro" id="IPR024084">
    <property type="entry name" value="IsoPropMal-DH-like_dom"/>
</dbReference>
<dbReference type="GO" id="GO:0005829">
    <property type="term" value="C:cytosol"/>
    <property type="evidence" value="ECO:0007669"/>
    <property type="project" value="TreeGrafter"/>
</dbReference>
<feature type="non-terminal residue" evidence="9">
    <location>
        <position position="1"/>
    </location>
</feature>
<comment type="caution">
    <text evidence="9">The sequence shown here is derived from an EMBL/GenBank/DDBJ whole genome shotgun (WGS) entry which is preliminary data.</text>
</comment>
<dbReference type="SUPFAM" id="SSF53659">
    <property type="entry name" value="Isocitrate/Isopropylmalate dehydrogenase-like"/>
    <property type="match status" value="1"/>
</dbReference>
<keyword evidence="6" id="KW-0520">NAD</keyword>
<proteinExistence type="predicted"/>
<dbReference type="PANTHER" id="PTHR42979">
    <property type="entry name" value="3-ISOPROPYLMALATE DEHYDROGENASE"/>
    <property type="match status" value="1"/>
</dbReference>
<dbReference type="Gene3D" id="3.40.718.10">
    <property type="entry name" value="Isopropylmalate Dehydrogenase"/>
    <property type="match status" value="1"/>
</dbReference>
<evidence type="ECO:0000256" key="5">
    <source>
        <dbReference type="ARBA" id="ARBA00023002"/>
    </source>
</evidence>
<evidence type="ECO:0000256" key="7">
    <source>
        <dbReference type="ARBA" id="ARBA00023304"/>
    </source>
</evidence>
<keyword evidence="2" id="KW-0028">Amino-acid biosynthesis</keyword>
<dbReference type="Pfam" id="PF00180">
    <property type="entry name" value="Iso_dh"/>
    <property type="match status" value="1"/>
</dbReference>
<sequence>IANPLATILSAAMLLRYSLNEDTAASDIEQAVEKALAQGYRTPDLYKEGFKKADTQTMTQAVLDNIQ</sequence>
<evidence type="ECO:0000256" key="3">
    <source>
        <dbReference type="ARBA" id="ARBA00022723"/>
    </source>
</evidence>
<evidence type="ECO:0000256" key="4">
    <source>
        <dbReference type="ARBA" id="ARBA00022842"/>
    </source>
</evidence>
<keyword evidence="7" id="KW-0100">Branched-chain amino acid biosynthesis</keyword>
<keyword evidence="3" id="KW-0479">Metal-binding</keyword>
<dbReference type="InterPro" id="IPR004429">
    <property type="entry name" value="Isopropylmalate_DH"/>
</dbReference>
<evidence type="ECO:0000313" key="9">
    <source>
        <dbReference type="EMBL" id="HJF84123.1"/>
    </source>
</evidence>
<evidence type="ECO:0000256" key="1">
    <source>
        <dbReference type="ARBA" id="ARBA00022430"/>
    </source>
</evidence>
<feature type="domain" description="Isopropylmalate dehydrogenase-like" evidence="8">
    <location>
        <begin position="1"/>
        <end position="62"/>
    </location>
</feature>
<name>A0A921HMN5_9FIRM</name>
<evidence type="ECO:0000256" key="2">
    <source>
        <dbReference type="ARBA" id="ARBA00022605"/>
    </source>
</evidence>
<dbReference type="AlphaFoldDB" id="A0A921HMN5"/>
<dbReference type="GO" id="GO:0003862">
    <property type="term" value="F:3-isopropylmalate dehydrogenase activity"/>
    <property type="evidence" value="ECO:0007669"/>
    <property type="project" value="InterPro"/>
</dbReference>
<keyword evidence="4" id="KW-0460">Magnesium</keyword>
<reference evidence="9" key="1">
    <citation type="journal article" date="2021" name="PeerJ">
        <title>Extensive microbial diversity within the chicken gut microbiome revealed by metagenomics and culture.</title>
        <authorList>
            <person name="Gilroy R."/>
            <person name="Ravi A."/>
            <person name="Getino M."/>
            <person name="Pursley I."/>
            <person name="Horton D.L."/>
            <person name="Alikhan N.F."/>
            <person name="Baker D."/>
            <person name="Gharbi K."/>
            <person name="Hall N."/>
            <person name="Watson M."/>
            <person name="Adriaenssens E.M."/>
            <person name="Foster-Nyarko E."/>
            <person name="Jarju S."/>
            <person name="Secka A."/>
            <person name="Antonio M."/>
            <person name="Oren A."/>
            <person name="Chaudhuri R.R."/>
            <person name="La Ragione R."/>
            <person name="Hildebrand F."/>
            <person name="Pallen M.J."/>
        </authorList>
    </citation>
    <scope>NUCLEOTIDE SEQUENCE</scope>
    <source>
        <strain evidence="9">7318</strain>
    </source>
</reference>
<evidence type="ECO:0000313" key="10">
    <source>
        <dbReference type="Proteomes" id="UP000780768"/>
    </source>
</evidence>
<dbReference type="Proteomes" id="UP000780768">
    <property type="component" value="Unassembled WGS sequence"/>
</dbReference>
<organism evidence="9 10">
    <name type="scientific">Megamonas hypermegale</name>
    <dbReference type="NCBI Taxonomy" id="158847"/>
    <lineage>
        <taxon>Bacteria</taxon>
        <taxon>Bacillati</taxon>
        <taxon>Bacillota</taxon>
        <taxon>Negativicutes</taxon>
        <taxon>Selenomonadales</taxon>
        <taxon>Selenomonadaceae</taxon>
        <taxon>Megamonas</taxon>
    </lineage>
</organism>
<dbReference type="GO" id="GO:0009098">
    <property type="term" value="P:L-leucine biosynthetic process"/>
    <property type="evidence" value="ECO:0007669"/>
    <property type="project" value="UniProtKB-KW"/>
</dbReference>
<reference evidence="9" key="2">
    <citation type="submission" date="2021-09" db="EMBL/GenBank/DDBJ databases">
        <authorList>
            <person name="Gilroy R."/>
        </authorList>
    </citation>
    <scope>NUCLEOTIDE SEQUENCE</scope>
    <source>
        <strain evidence="9">7318</strain>
    </source>
</reference>